<evidence type="ECO:0000256" key="1">
    <source>
        <dbReference type="SAM" id="Coils"/>
    </source>
</evidence>
<keyword evidence="3" id="KW-1133">Transmembrane helix</keyword>
<dbReference type="OrthoDB" id="2548929at2759"/>
<proteinExistence type="predicted"/>
<keyword evidence="1" id="KW-0175">Coiled coil</keyword>
<feature type="region of interest" description="Disordered" evidence="2">
    <location>
        <begin position="1057"/>
        <end position="1082"/>
    </location>
</feature>
<evidence type="ECO:0000256" key="2">
    <source>
        <dbReference type="SAM" id="MobiDB-lite"/>
    </source>
</evidence>
<dbReference type="STRING" id="39966.A0A369J4L7"/>
<organism evidence="4 5">
    <name type="scientific">Hypsizygus marmoreus</name>
    <name type="common">White beech mushroom</name>
    <name type="synonym">Agaricus marmoreus</name>
    <dbReference type="NCBI Taxonomy" id="39966"/>
    <lineage>
        <taxon>Eukaryota</taxon>
        <taxon>Fungi</taxon>
        <taxon>Dikarya</taxon>
        <taxon>Basidiomycota</taxon>
        <taxon>Agaricomycotina</taxon>
        <taxon>Agaricomycetes</taxon>
        <taxon>Agaricomycetidae</taxon>
        <taxon>Agaricales</taxon>
        <taxon>Tricholomatineae</taxon>
        <taxon>Lyophyllaceae</taxon>
        <taxon>Hypsizygus</taxon>
    </lineage>
</organism>
<sequence length="1082" mass="120049">MTSLPNHNIRTRVDRYLKEMVLRSRTLVAFVDNNPSPSATFIVVYRLLGFHRRAPRPARRSARYYTRSHCFLRHLSSGTLVGCPPATLSAQLNLASPFSAWDPASRLSKQSWRDSFFILMSVSFGGLGLMSLRNPFAELVAMILGKTDLRSMFCLVVFFIVISVLAYLTNPTETSFRAYLTEQSFRQHLSRLDDNSEDDHKQQDNSRRRSTLATAHALSFDNSSPFHFANRASVSLRTPKHVFHSFGIFTVAAMVPLARSTRTDEQDTLMISDSWYIGAFGRWWRGGVIEAWYQDVISRAKDEESWSSGILSMKNLDMLNEYNGLPFSTKNLPPHLLSRGSPPRLRNREKSSQRPLPARSSTPPPLPKSASLPLHAARIPSSTSLDRLPVNASQSILQTHPHSCLPGDQVRLGSPLLSRSSSTLFDQSPRIAEMLRQISHTKATVLDLHTQLSDCQMCASQSHAVLQGEVDSFRERKRQEDISKLEVKSRTKALDDSKRSAESMKKDAEKKLKAAQNARDNATQRMDHLDKEITRLQECLTADQALIRQSEGTVSEAEQEIAEALENKKREVKVAEDVVAALNQRARELEEKLAEEKGRLALLKERNLSRQIDQSLRPRQIPNQQESSGPWSSSGYSMPFDSVNGSTTPEAERHQLAVGFESVNGLGRRSSVSRETQALSRPVNLALGGVSNFDSPPNPAYLTANTTHATLRANGYSVFDESILSTPPPHTPYQRHISFSPFGDMDAPRGLVGVVSPTSQSLIPSGLITSLDSTEGLPRSFQSESDVYMDREWRNNTSYKPNNDIWPNDNQQSGFATMTSSPVSLHGPASQDFEHDPFEVRFNMTGGYGRDQQHHHLVSDNSMDMQRASWFHRTNSDPTRTHYIPEDFDQSSSPVMEKAAPRRWFSITSKENPKKGLNPDAKVFSLDRTSPRNPASASAFGDAPSGNSTTTAYDALNPNGLGSNAIPAQASANNSLLRAFAPSPAEREALQRALGGSTNTSLERLPSLSDVGSIPPSPSHLHAHPTTISHVPQHSAREMGKALPSWLQSLPRIRKANFSPWDDEEPLSGGADGDVNGAGRHR</sequence>
<keyword evidence="3" id="KW-0472">Membrane</keyword>
<protein>
    <submittedName>
        <fullName evidence="4">Uncharacterized protein</fullName>
    </submittedName>
</protein>
<feature type="region of interest" description="Disordered" evidence="2">
    <location>
        <begin position="873"/>
        <end position="955"/>
    </location>
</feature>
<feature type="region of interest" description="Disordered" evidence="2">
    <location>
        <begin position="994"/>
        <end position="1013"/>
    </location>
</feature>
<keyword evidence="5" id="KW-1185">Reference proteome</keyword>
<dbReference type="InParanoid" id="A0A369J4L7"/>
<feature type="coiled-coil region" evidence="1">
    <location>
        <begin position="498"/>
        <end position="606"/>
    </location>
</feature>
<dbReference type="EMBL" id="LUEZ02000122">
    <property type="protein sequence ID" value="RDB16979.1"/>
    <property type="molecule type" value="Genomic_DNA"/>
</dbReference>
<evidence type="ECO:0000313" key="4">
    <source>
        <dbReference type="EMBL" id="RDB16979.1"/>
    </source>
</evidence>
<feature type="transmembrane region" description="Helical" evidence="3">
    <location>
        <begin position="149"/>
        <end position="168"/>
    </location>
</feature>
<feature type="compositionally biased region" description="Low complexity" evidence="2">
    <location>
        <begin position="627"/>
        <end position="637"/>
    </location>
</feature>
<dbReference type="AlphaFoldDB" id="A0A369J4L7"/>
<gene>
    <name evidence="4" type="ORF">Hypma_002650</name>
</gene>
<feature type="region of interest" description="Disordered" evidence="2">
    <location>
        <begin position="613"/>
        <end position="651"/>
    </location>
</feature>
<name>A0A369J4L7_HYPMA</name>
<accession>A0A369J4L7</accession>
<feature type="transmembrane region" description="Helical" evidence="3">
    <location>
        <begin position="116"/>
        <end position="137"/>
    </location>
</feature>
<feature type="transmembrane region" description="Helical" evidence="3">
    <location>
        <begin position="241"/>
        <end position="258"/>
    </location>
</feature>
<comment type="caution">
    <text evidence="4">The sequence shown here is derived from an EMBL/GenBank/DDBJ whole genome shotgun (WGS) entry which is preliminary data.</text>
</comment>
<feature type="compositionally biased region" description="Polar residues" evidence="2">
    <location>
        <begin position="927"/>
        <end position="936"/>
    </location>
</feature>
<keyword evidence="3" id="KW-0812">Transmembrane</keyword>
<evidence type="ECO:0000256" key="3">
    <source>
        <dbReference type="SAM" id="Phobius"/>
    </source>
</evidence>
<feature type="region of interest" description="Disordered" evidence="2">
    <location>
        <begin position="333"/>
        <end position="372"/>
    </location>
</feature>
<evidence type="ECO:0000313" key="5">
    <source>
        <dbReference type="Proteomes" id="UP000076154"/>
    </source>
</evidence>
<dbReference type="Proteomes" id="UP000076154">
    <property type="component" value="Unassembled WGS sequence"/>
</dbReference>
<reference evidence="4" key="1">
    <citation type="submission" date="2018-04" db="EMBL/GenBank/DDBJ databases">
        <title>Whole genome sequencing of Hypsizygus marmoreus.</title>
        <authorList>
            <person name="Choi I.-G."/>
            <person name="Min B."/>
            <person name="Kim J.-G."/>
            <person name="Kim S."/>
            <person name="Oh Y.-L."/>
            <person name="Kong W.-S."/>
            <person name="Park H."/>
            <person name="Jeong J."/>
            <person name="Song E.-S."/>
        </authorList>
    </citation>
    <scope>NUCLEOTIDE SEQUENCE [LARGE SCALE GENOMIC DNA]</scope>
    <source>
        <strain evidence="4">51987-8</strain>
    </source>
</reference>